<name>A0A915KQL6_ROMCU</name>
<organism evidence="1 2">
    <name type="scientific">Romanomermis culicivorax</name>
    <name type="common">Nematode worm</name>
    <dbReference type="NCBI Taxonomy" id="13658"/>
    <lineage>
        <taxon>Eukaryota</taxon>
        <taxon>Metazoa</taxon>
        <taxon>Ecdysozoa</taxon>
        <taxon>Nematoda</taxon>
        <taxon>Enoplea</taxon>
        <taxon>Dorylaimia</taxon>
        <taxon>Mermithida</taxon>
        <taxon>Mermithoidea</taxon>
        <taxon>Mermithidae</taxon>
        <taxon>Romanomermis</taxon>
    </lineage>
</organism>
<protein>
    <submittedName>
        <fullName evidence="2">Uncharacterized protein</fullName>
    </submittedName>
</protein>
<proteinExistence type="predicted"/>
<accession>A0A915KQL6</accession>
<keyword evidence="1" id="KW-1185">Reference proteome</keyword>
<evidence type="ECO:0000313" key="1">
    <source>
        <dbReference type="Proteomes" id="UP000887565"/>
    </source>
</evidence>
<dbReference type="Proteomes" id="UP000887565">
    <property type="component" value="Unplaced"/>
</dbReference>
<dbReference type="AlphaFoldDB" id="A0A915KQL6"/>
<sequence>MNNVEKEKVQIRALWMDKLKTKTVCFDIHARAKETFPIRRVYFRSYKNQLFDYINGHDDSDTTIFFDIVLENENPKIFRALRARLGNK</sequence>
<evidence type="ECO:0000313" key="2">
    <source>
        <dbReference type="WBParaSite" id="nRc.2.0.1.t41182-RA"/>
    </source>
</evidence>
<dbReference type="WBParaSite" id="nRc.2.0.1.t41182-RA">
    <property type="protein sequence ID" value="nRc.2.0.1.t41182-RA"/>
    <property type="gene ID" value="nRc.2.0.1.g41182"/>
</dbReference>
<reference evidence="2" key="1">
    <citation type="submission" date="2022-11" db="UniProtKB">
        <authorList>
            <consortium name="WormBaseParasite"/>
        </authorList>
    </citation>
    <scope>IDENTIFICATION</scope>
</reference>